<feature type="signal peptide" evidence="2">
    <location>
        <begin position="1"/>
        <end position="21"/>
    </location>
</feature>
<organism evidence="3 4">
    <name type="scientific">Lasiosphaeris hirsuta</name>
    <dbReference type="NCBI Taxonomy" id="260670"/>
    <lineage>
        <taxon>Eukaryota</taxon>
        <taxon>Fungi</taxon>
        <taxon>Dikarya</taxon>
        <taxon>Ascomycota</taxon>
        <taxon>Pezizomycotina</taxon>
        <taxon>Sordariomycetes</taxon>
        <taxon>Sordariomycetidae</taxon>
        <taxon>Sordariales</taxon>
        <taxon>Lasiosphaeriaceae</taxon>
        <taxon>Lasiosphaeris</taxon>
    </lineage>
</organism>
<proteinExistence type="predicted"/>
<feature type="chain" id="PRO_5041380800" evidence="2">
    <location>
        <begin position="22"/>
        <end position="789"/>
    </location>
</feature>
<comment type="caution">
    <text evidence="3">The sequence shown here is derived from an EMBL/GenBank/DDBJ whole genome shotgun (WGS) entry which is preliminary data.</text>
</comment>
<feature type="region of interest" description="Disordered" evidence="1">
    <location>
        <begin position="161"/>
        <end position="196"/>
    </location>
</feature>
<dbReference type="EMBL" id="JAUKUA010000004">
    <property type="protein sequence ID" value="KAK0714680.1"/>
    <property type="molecule type" value="Genomic_DNA"/>
</dbReference>
<feature type="compositionally biased region" description="Polar residues" evidence="1">
    <location>
        <begin position="451"/>
        <end position="473"/>
    </location>
</feature>
<feature type="region of interest" description="Disordered" evidence="1">
    <location>
        <begin position="441"/>
        <end position="479"/>
    </location>
</feature>
<evidence type="ECO:0000256" key="1">
    <source>
        <dbReference type="SAM" id="MobiDB-lite"/>
    </source>
</evidence>
<feature type="region of interest" description="Disordered" evidence="1">
    <location>
        <begin position="229"/>
        <end position="250"/>
    </location>
</feature>
<accession>A0AA40DT91</accession>
<feature type="compositionally biased region" description="Pro residues" evidence="1">
    <location>
        <begin position="234"/>
        <end position="246"/>
    </location>
</feature>
<dbReference type="Proteomes" id="UP001172102">
    <property type="component" value="Unassembled WGS sequence"/>
</dbReference>
<evidence type="ECO:0000313" key="3">
    <source>
        <dbReference type="EMBL" id="KAK0714680.1"/>
    </source>
</evidence>
<keyword evidence="4" id="KW-1185">Reference proteome</keyword>
<keyword evidence="2" id="KW-0732">Signal</keyword>
<evidence type="ECO:0000256" key="2">
    <source>
        <dbReference type="SAM" id="SignalP"/>
    </source>
</evidence>
<protein>
    <submittedName>
        <fullName evidence="3">Uncharacterized protein</fullName>
    </submittedName>
</protein>
<reference evidence="3" key="1">
    <citation type="submission" date="2023-06" db="EMBL/GenBank/DDBJ databases">
        <title>Genome-scale phylogeny and comparative genomics of the fungal order Sordariales.</title>
        <authorList>
            <consortium name="Lawrence Berkeley National Laboratory"/>
            <person name="Hensen N."/>
            <person name="Bonometti L."/>
            <person name="Westerberg I."/>
            <person name="Brannstrom I.O."/>
            <person name="Guillou S."/>
            <person name="Cros-Aarteil S."/>
            <person name="Calhoun S."/>
            <person name="Haridas S."/>
            <person name="Kuo A."/>
            <person name="Mondo S."/>
            <person name="Pangilinan J."/>
            <person name="Riley R."/>
            <person name="Labutti K."/>
            <person name="Andreopoulos B."/>
            <person name="Lipzen A."/>
            <person name="Chen C."/>
            <person name="Yanf M."/>
            <person name="Daum C."/>
            <person name="Ng V."/>
            <person name="Clum A."/>
            <person name="Steindorff A."/>
            <person name="Ohm R."/>
            <person name="Martin F."/>
            <person name="Silar P."/>
            <person name="Natvig D."/>
            <person name="Lalanne C."/>
            <person name="Gautier V."/>
            <person name="Ament-Velasquez S.L."/>
            <person name="Kruys A."/>
            <person name="Hutchinson M.I."/>
            <person name="Powell A.J."/>
            <person name="Barry K."/>
            <person name="Miller A.N."/>
            <person name="Grigoriev I.V."/>
            <person name="Debuchy R."/>
            <person name="Gladieux P."/>
            <person name="Thoren M.H."/>
            <person name="Johannesson H."/>
        </authorList>
    </citation>
    <scope>NUCLEOTIDE SEQUENCE</scope>
    <source>
        <strain evidence="3">SMH4607-1</strain>
    </source>
</reference>
<evidence type="ECO:0000313" key="4">
    <source>
        <dbReference type="Proteomes" id="UP001172102"/>
    </source>
</evidence>
<dbReference type="AlphaFoldDB" id="A0AA40DT91"/>
<sequence>MVVGKQVLLSLAVLCLDTVLGGRLIRDVNDAGPFATASNTSITVPTTTRVPPKVPPKVPPIVVETKPTVVAITETIALDTVSTVYDAGVQQTDTQAAPATTMPTRAAAPPPAIPRPALVVSVLSDSFDLGGGSNTEVDAGVASPTSSEEYVYPAVYGSGGTLTTDDNAPSRSVGASKNSVQPNTGSAKGPPPLETGAATVAFPGAPPSEPDVGMVYGPGEVTATVVTTPTTPAKVPPTPPRGPPPKVTTATGATTTIQQTIDLGVKITTTSTQAPGPGTFPPSQAQSGPSGWWNITTLSTSVLRPNLTAGTGVITSPPANPCQLTGPSGVQTSYSIIYTSTITWIGDPEDYTPLFPPITTPPPCAAPLSPPRLTISFCSSTGSGSKFVTCSVTTTDYNFGHQTYTDAPMLVSTAQPVIILTTDKNPAVVFSTINTPNYGVTAEPQTRDAHTSVTAGNPISTPAYNSRPQSQAVNGPVPVTTPTSPVTVAVKPSAVVINGNTIIDNPSQPTQVVIVSGVTFTINPTEVVGAGATVDRPSMVGGVLVAAPTTTSLGGLQVVVSSGVAVVGGTSFTMNATPTTAIVSGQTVSIGPSAVAVGSQTLAIPSSPSPTEIVVAGGELITAVGQSVIVIQGTTITYGPASSTAVVAGETITFGPAGVTAHGTTLGGKSAKPGDTQFAVVGGATITKVGASVVVIGGSTYTVGPGTGTTTTVVGGETITIGPSGVSMSTLDLPYPFGPTTTITPGGTIADPTASPTASKDAAVGGLRPDGQGLVAAICVAIGMVVMGV</sequence>
<name>A0AA40DT91_9PEZI</name>
<gene>
    <name evidence="3" type="ORF">B0H67DRAFT_644518</name>
</gene>
<feature type="compositionally biased region" description="Polar residues" evidence="1">
    <location>
        <begin position="161"/>
        <end position="186"/>
    </location>
</feature>